<keyword evidence="2" id="KW-0472">Membrane</keyword>
<accession>A0A7Y0HWB7</accession>
<keyword evidence="2" id="KW-1133">Transmembrane helix</keyword>
<feature type="domain" description="Zinc-ribbon" evidence="3">
    <location>
        <begin position="2"/>
        <end position="21"/>
    </location>
</feature>
<feature type="transmembrane region" description="Helical" evidence="2">
    <location>
        <begin position="203"/>
        <end position="227"/>
    </location>
</feature>
<protein>
    <submittedName>
        <fullName evidence="4">Heme utilization or adhesion related exo protein</fullName>
    </submittedName>
</protein>
<evidence type="ECO:0000313" key="5">
    <source>
        <dbReference type="Proteomes" id="UP000543419"/>
    </source>
</evidence>
<proteinExistence type="predicted"/>
<dbReference type="PANTHER" id="PTHR48125:SF10">
    <property type="entry name" value="OS12G0136300 PROTEIN"/>
    <property type="match status" value="1"/>
</dbReference>
<feature type="region of interest" description="Disordered" evidence="1">
    <location>
        <begin position="30"/>
        <end position="98"/>
    </location>
</feature>
<feature type="transmembrane region" description="Helical" evidence="2">
    <location>
        <begin position="618"/>
        <end position="639"/>
    </location>
</feature>
<evidence type="ECO:0000256" key="1">
    <source>
        <dbReference type="SAM" id="MobiDB-lite"/>
    </source>
</evidence>
<feature type="transmembrane region" description="Helical" evidence="2">
    <location>
        <begin position="479"/>
        <end position="499"/>
    </location>
</feature>
<feature type="transmembrane region" description="Helical" evidence="2">
    <location>
        <begin position="404"/>
        <end position="424"/>
    </location>
</feature>
<feature type="transmembrane region" description="Helical" evidence="2">
    <location>
        <begin position="239"/>
        <end position="262"/>
    </location>
</feature>
<dbReference type="EMBL" id="JAAIIG010000011">
    <property type="protein sequence ID" value="NMM99030.1"/>
    <property type="molecule type" value="Genomic_DNA"/>
</dbReference>
<feature type="transmembrane region" description="Helical" evidence="2">
    <location>
        <begin position="323"/>
        <end position="348"/>
    </location>
</feature>
<organism evidence="4 5">
    <name type="scientific">Bifidobacterium olomucense</name>
    <dbReference type="NCBI Taxonomy" id="2675324"/>
    <lineage>
        <taxon>Bacteria</taxon>
        <taxon>Bacillati</taxon>
        <taxon>Actinomycetota</taxon>
        <taxon>Actinomycetes</taxon>
        <taxon>Bifidobacteriales</taxon>
        <taxon>Bifidobacteriaceae</taxon>
        <taxon>Bifidobacterium</taxon>
    </lineage>
</organism>
<keyword evidence="2" id="KW-0812">Transmembrane</keyword>
<keyword evidence="5" id="KW-1185">Reference proteome</keyword>
<feature type="transmembrane region" description="Helical" evidence="2">
    <location>
        <begin position="360"/>
        <end position="384"/>
    </location>
</feature>
<feature type="transmembrane region" description="Helical" evidence="2">
    <location>
        <begin position="283"/>
        <end position="303"/>
    </location>
</feature>
<feature type="compositionally biased region" description="Low complexity" evidence="1">
    <location>
        <begin position="51"/>
        <end position="63"/>
    </location>
</feature>
<feature type="region of interest" description="Disordered" evidence="1">
    <location>
        <begin position="585"/>
        <end position="607"/>
    </location>
</feature>
<feature type="compositionally biased region" description="Pro residues" evidence="1">
    <location>
        <begin position="36"/>
        <end position="50"/>
    </location>
</feature>
<name>A0A7Y0HWB7_9BIFI</name>
<dbReference type="AlphaFoldDB" id="A0A7Y0HWB7"/>
<dbReference type="RefSeq" id="WP_205832609.1">
    <property type="nucleotide sequence ID" value="NZ_JAAIIG010000011.1"/>
</dbReference>
<dbReference type="PANTHER" id="PTHR48125">
    <property type="entry name" value="LP07818P1"/>
    <property type="match status" value="1"/>
</dbReference>
<sequence length="942" mass="98125">MFCPNCGATVREGAQFCAACGGRIGSAPAATTAPAQPVPTPNPSAAPTPAPTASIPMPGGAPAAPAPTPVQPAAGAAPAGQPGPVPGAPAQPGPAQPVAASPLAKELFSASNMQTIGIAAAIGFGAALVLSLFPAIAMNSYNSSSFSVTSDSSIGQALNGMFVSGNGINFFHFLFLALAMGLGGGLHYGIIDTSYTSLDASNMTSFPLGLTGVALLVGTAFGAYMFARAKSTRFKYTGLISGFITALLPAVVITLLAAIAAAPIADGSTIVAKYSGATIRTFFMAYLLSALGALAGYALAQYAPDSKTVFGAAWQWAHRVRGFVRTVTAVLAFQLALFLLAGLVALFVTAFSGGEGIMILTFPVTLMMLGSFYFTWATFGAMTISQSGQLPQDASLFSVNLNMTVWPIWLLFVAFVLVTFVVALRTSARNLYDRAYMGWIHSWKSPVAVMVFWLIASLLFEPLSERYTMSHTMSIGPALWYFLVMGIWAFLVEVVALTFGPTMVVSMPGFWPVLVGGTVRTTPQQVVDYIHASDGMFGKWPTWGAPSAGVTAQPYAGGTNAPSAGAAPAAPGAPAAPAAPGVPGAPAAPMAAPTAPGAAPMAAPGAGTTAMTDQQKKYFIIGGAIAGLLVVFGIVYGVLSSSLFSAKSVANNYVAAIASGDYDKASSIANPHVDAAQSVLLTSKASTGENTRITNARISQTTNNSDGTVTAQLTYTLNGKEVSTDSIKMVANGSKFLIFKNWTVAEPLVKTISVYASDAPDGITVNGVKVTAKNATNNDAEDSGTYQLKVYPGIYKVGVPKSDFYSAKTVSVNTNDGNSGTLDVQPTDKLTSAIQDAVDAKLDECAESTEAEPSGCPFSYSTYNSQKYRNFSWSIDTYPEVNYISLSDGSYDTDYDGKVTVKYEYHYYDGWESEDDWNYFSANGNFTIKDGKVTVDLGSSSY</sequence>
<feature type="transmembrane region" description="Helical" evidence="2">
    <location>
        <begin position="115"/>
        <end position="137"/>
    </location>
</feature>
<evidence type="ECO:0000256" key="2">
    <source>
        <dbReference type="SAM" id="Phobius"/>
    </source>
</evidence>
<comment type="caution">
    <text evidence="4">The sequence shown here is derived from an EMBL/GenBank/DDBJ whole genome shotgun (WGS) entry which is preliminary data.</text>
</comment>
<feature type="compositionally biased region" description="Low complexity" evidence="1">
    <location>
        <begin position="71"/>
        <end position="80"/>
    </location>
</feature>
<reference evidence="4 5" key="1">
    <citation type="submission" date="2020-02" db="EMBL/GenBank/DDBJ databases">
        <title>Characterization of phylogenetic diversity of novel bifidobacterial species isolated in Czech ZOOs.</title>
        <authorList>
            <person name="Lugli G.A."/>
            <person name="Vera N.B."/>
            <person name="Ventura M."/>
        </authorList>
    </citation>
    <scope>NUCLEOTIDE SEQUENCE [LARGE SCALE GENOMIC DNA]</scope>
    <source>
        <strain evidence="4 5">DSM 109959</strain>
    </source>
</reference>
<feature type="compositionally biased region" description="Pro residues" evidence="1">
    <location>
        <begin position="81"/>
        <end position="95"/>
    </location>
</feature>
<feature type="transmembrane region" description="Helical" evidence="2">
    <location>
        <begin position="436"/>
        <end position="459"/>
    </location>
</feature>
<evidence type="ECO:0000313" key="4">
    <source>
        <dbReference type="EMBL" id="NMM99030.1"/>
    </source>
</evidence>
<feature type="transmembrane region" description="Helical" evidence="2">
    <location>
        <begin position="170"/>
        <end position="191"/>
    </location>
</feature>
<dbReference type="InterPro" id="IPR026870">
    <property type="entry name" value="Zinc_ribbon_dom"/>
</dbReference>
<evidence type="ECO:0000259" key="3">
    <source>
        <dbReference type="Pfam" id="PF13240"/>
    </source>
</evidence>
<gene>
    <name evidence="4" type="ORF">G1C97_1988</name>
</gene>
<dbReference type="Pfam" id="PF13240">
    <property type="entry name" value="Zn_Ribbon_1"/>
    <property type="match status" value="1"/>
</dbReference>
<dbReference type="Proteomes" id="UP000543419">
    <property type="component" value="Unassembled WGS sequence"/>
</dbReference>